<gene>
    <name evidence="3" type="ORF">IV203_030177</name>
</gene>
<feature type="compositionally biased region" description="Basic and acidic residues" evidence="1">
    <location>
        <begin position="396"/>
        <end position="407"/>
    </location>
</feature>
<feature type="region of interest" description="Disordered" evidence="1">
    <location>
        <begin position="1"/>
        <end position="51"/>
    </location>
</feature>
<dbReference type="PANTHER" id="PTHR46063">
    <property type="entry name" value="KELCH DOMAIN-CONTAINING PROTEIN"/>
    <property type="match status" value="1"/>
</dbReference>
<proteinExistence type="predicted"/>
<feature type="region of interest" description="Disordered" evidence="1">
    <location>
        <begin position="628"/>
        <end position="677"/>
    </location>
</feature>
<dbReference type="InterPro" id="IPR025183">
    <property type="entry name" value="DUF4110"/>
</dbReference>
<reference evidence="3" key="1">
    <citation type="journal article" date="2021" name="Sci. Rep.">
        <title>Diploid genomic architecture of Nitzschia inconspicua, an elite biomass production diatom.</title>
        <authorList>
            <person name="Oliver A."/>
            <person name="Podell S."/>
            <person name="Pinowska A."/>
            <person name="Traller J.C."/>
            <person name="Smith S.R."/>
            <person name="McClure R."/>
            <person name="Beliaev A."/>
            <person name="Bohutskyi P."/>
            <person name="Hill E.A."/>
            <person name="Rabines A."/>
            <person name="Zheng H."/>
            <person name="Allen L.Z."/>
            <person name="Kuo A."/>
            <person name="Grigoriev I.V."/>
            <person name="Allen A.E."/>
            <person name="Hazlebeck D."/>
            <person name="Allen E.E."/>
        </authorList>
    </citation>
    <scope>NUCLEOTIDE SEQUENCE</scope>
    <source>
        <strain evidence="3">Hildebrandi</strain>
    </source>
</reference>
<dbReference type="Pfam" id="PF13422">
    <property type="entry name" value="DUF4110"/>
    <property type="match status" value="1"/>
</dbReference>
<organism evidence="3 4">
    <name type="scientific">Nitzschia inconspicua</name>
    <dbReference type="NCBI Taxonomy" id="303405"/>
    <lineage>
        <taxon>Eukaryota</taxon>
        <taxon>Sar</taxon>
        <taxon>Stramenopiles</taxon>
        <taxon>Ochrophyta</taxon>
        <taxon>Bacillariophyta</taxon>
        <taxon>Bacillariophyceae</taxon>
        <taxon>Bacillariophycidae</taxon>
        <taxon>Bacillariales</taxon>
        <taxon>Bacillariaceae</taxon>
        <taxon>Nitzschia</taxon>
    </lineage>
</organism>
<feature type="compositionally biased region" description="Acidic residues" evidence="1">
    <location>
        <begin position="637"/>
        <end position="656"/>
    </location>
</feature>
<protein>
    <submittedName>
        <fullName evidence="3">Galactose oxidase</fullName>
    </submittedName>
</protein>
<dbReference type="OrthoDB" id="4447at2759"/>
<reference evidence="3" key="2">
    <citation type="submission" date="2021-04" db="EMBL/GenBank/DDBJ databases">
        <authorList>
            <person name="Podell S."/>
        </authorList>
    </citation>
    <scope>NUCLEOTIDE SEQUENCE</scope>
    <source>
        <strain evidence="3">Hildebrandi</strain>
    </source>
</reference>
<name>A0A9K3LUV9_9STRA</name>
<sequence length="777" mass="88125">MGKKKGKKVDEEKKAALQAKKEAKQEKAAQKRLLKQSQPANHDGSDNEEVGPDVAAIDQVLRAYKNQDKAKIQQALDKPTLENLLTEFPLPRANATLEHGADDKNRDYLYLFGGEYFDGIENVVLDELLRFDCRKKEWKQILTFPRPSPRCAHSCVAYKSSLFVFGGEMATAEAYHHYRDLWKFDLNNLRWTEIAAKNPPSARSGHACFVWKHFMVIIGGFFEALKETKWYNDVHVFDLQTEMWMDVPQSRLSVKPEPRSACNVALYGTNKAIVHGGFSKLKTSNASTETKVHTDAWILHLAPLLQQKAPTWERWMSSTKTISSSSPNGRAGTSCISYKDRMVVFGGVVDKEQHHHKVDSIFYNDLVAMDIERRKWFPLRVKDKSTKGGGRRRHDKTTDSHDVKNNEAESANDDNMQQTDDGDSDLEEEDDDGVVDGGNENSGWNLDMLRTNMFAFIDGDGNIVYEKIDEEKRKDENELGEVKEEEDEEEEEKQEEDDDYECKNDAEGEEELGVDCAPMTNRPLEKDYPSSSAPKKITSSSVMMVNESTNVPEPVTRSDPLPRIKGAVVAHGNVLYLHGGILEVGDREITLDDMWSLDLRKRDKWECLWPGTMHKQVWRGAIHDDDDSYISAGKEGDSDDEDDEEYDENDVMDENDDTRALVPTKKSSKHTRSGLRDEVAKLNEQYGLDDENRTPNPGEALADFYSRTVEYWNSCAKKELAGTDDVLSNKELKRQGFAMAKERYLELESVFTRLIELGIGGGGGEKQSSDKKKNSKK</sequence>
<accession>A0A9K3LUV9</accession>
<feature type="region of interest" description="Disordered" evidence="1">
    <location>
        <begin position="758"/>
        <end position="777"/>
    </location>
</feature>
<evidence type="ECO:0000256" key="1">
    <source>
        <dbReference type="SAM" id="MobiDB-lite"/>
    </source>
</evidence>
<feature type="compositionally biased region" description="Basic and acidic residues" evidence="1">
    <location>
        <begin position="8"/>
        <end position="29"/>
    </location>
</feature>
<keyword evidence="4" id="KW-1185">Reference proteome</keyword>
<feature type="compositionally biased region" description="Acidic residues" evidence="1">
    <location>
        <begin position="483"/>
        <end position="500"/>
    </location>
</feature>
<dbReference type="PANTHER" id="PTHR46063:SF1">
    <property type="entry name" value="KELCH DOMAIN-CONTAINING PROTEIN 4"/>
    <property type="match status" value="1"/>
</dbReference>
<feature type="compositionally biased region" description="Basic and acidic residues" evidence="1">
    <location>
        <begin position="767"/>
        <end position="777"/>
    </location>
</feature>
<dbReference type="InterPro" id="IPR052588">
    <property type="entry name" value="Kelch_domain_protein"/>
</dbReference>
<dbReference type="EMBL" id="JAGRRH010000007">
    <property type="protein sequence ID" value="KAG7367506.1"/>
    <property type="molecule type" value="Genomic_DNA"/>
</dbReference>
<feature type="domain" description="DUF4110" evidence="2">
    <location>
        <begin position="687"/>
        <end position="758"/>
    </location>
</feature>
<comment type="caution">
    <text evidence="3">The sequence shown here is derived from an EMBL/GenBank/DDBJ whole genome shotgun (WGS) entry which is preliminary data.</text>
</comment>
<evidence type="ECO:0000259" key="2">
    <source>
        <dbReference type="Pfam" id="PF13422"/>
    </source>
</evidence>
<feature type="region of interest" description="Disordered" evidence="1">
    <location>
        <begin position="474"/>
        <end position="511"/>
    </location>
</feature>
<dbReference type="Proteomes" id="UP000693970">
    <property type="component" value="Unassembled WGS sequence"/>
</dbReference>
<evidence type="ECO:0000313" key="4">
    <source>
        <dbReference type="Proteomes" id="UP000693970"/>
    </source>
</evidence>
<feature type="compositionally biased region" description="Acidic residues" evidence="1">
    <location>
        <begin position="420"/>
        <end position="434"/>
    </location>
</feature>
<dbReference type="AlphaFoldDB" id="A0A9K3LUV9"/>
<dbReference type="Pfam" id="PF24681">
    <property type="entry name" value="Kelch_KLHDC2_KLHL20_DRC7"/>
    <property type="match status" value="1"/>
</dbReference>
<evidence type="ECO:0000313" key="3">
    <source>
        <dbReference type="EMBL" id="KAG7367506.1"/>
    </source>
</evidence>
<feature type="region of interest" description="Disordered" evidence="1">
    <location>
        <begin position="383"/>
        <end position="445"/>
    </location>
</feature>